<organism evidence="8 9">
    <name type="scientific">Fusarium coffeatum</name>
    <dbReference type="NCBI Taxonomy" id="231269"/>
    <lineage>
        <taxon>Eukaryota</taxon>
        <taxon>Fungi</taxon>
        <taxon>Dikarya</taxon>
        <taxon>Ascomycota</taxon>
        <taxon>Pezizomycotina</taxon>
        <taxon>Sordariomycetes</taxon>
        <taxon>Hypocreomycetidae</taxon>
        <taxon>Hypocreales</taxon>
        <taxon>Nectriaceae</taxon>
        <taxon>Fusarium</taxon>
        <taxon>Fusarium incarnatum-equiseti species complex</taxon>
    </lineage>
</organism>
<evidence type="ECO:0000256" key="2">
    <source>
        <dbReference type="ARBA" id="ARBA00010617"/>
    </source>
</evidence>
<dbReference type="OrthoDB" id="5022278at2759"/>
<dbReference type="GO" id="GO:0020037">
    <property type="term" value="F:heme binding"/>
    <property type="evidence" value="ECO:0007669"/>
    <property type="project" value="InterPro"/>
</dbReference>
<evidence type="ECO:0008006" key="10">
    <source>
        <dbReference type="Google" id="ProtNLM"/>
    </source>
</evidence>
<evidence type="ECO:0000313" key="9">
    <source>
        <dbReference type="Proteomes" id="UP000253153"/>
    </source>
</evidence>
<feature type="binding site" description="axial binding residue" evidence="7">
    <location>
        <position position="240"/>
    </location>
    <ligand>
        <name>heme</name>
        <dbReference type="ChEBI" id="CHEBI:30413"/>
    </ligand>
    <ligandPart>
        <name>Fe</name>
        <dbReference type="ChEBI" id="CHEBI:18248"/>
    </ligandPart>
</feature>
<gene>
    <name evidence="8" type="ORF">FIESC28_09961</name>
</gene>
<dbReference type="GO" id="GO:0008395">
    <property type="term" value="F:steroid hydroxylase activity"/>
    <property type="evidence" value="ECO:0007669"/>
    <property type="project" value="TreeGrafter"/>
</dbReference>
<keyword evidence="4 7" id="KW-0479">Metal-binding</keyword>
<dbReference type="PANTHER" id="PTHR24304">
    <property type="entry name" value="CYTOCHROME P450 FAMILY 7"/>
    <property type="match status" value="1"/>
</dbReference>
<dbReference type="EMBL" id="QKXC01000266">
    <property type="protein sequence ID" value="RBR09353.1"/>
    <property type="molecule type" value="Genomic_DNA"/>
</dbReference>
<protein>
    <recommendedName>
        <fullName evidence="10">Cytochrome P450</fullName>
    </recommendedName>
</protein>
<evidence type="ECO:0000256" key="5">
    <source>
        <dbReference type="ARBA" id="ARBA00023004"/>
    </source>
</evidence>
<evidence type="ECO:0000313" key="8">
    <source>
        <dbReference type="EMBL" id="RBR09353.1"/>
    </source>
</evidence>
<dbReference type="GeneID" id="41999392"/>
<keyword evidence="3 7" id="KW-0349">Heme</keyword>
<evidence type="ECO:0000256" key="1">
    <source>
        <dbReference type="ARBA" id="ARBA00001971"/>
    </source>
</evidence>
<dbReference type="GO" id="GO:0016705">
    <property type="term" value="F:oxidoreductase activity, acting on paired donors, with incorporation or reduction of molecular oxygen"/>
    <property type="evidence" value="ECO:0007669"/>
    <property type="project" value="InterPro"/>
</dbReference>
<dbReference type="Proteomes" id="UP000253153">
    <property type="component" value="Unassembled WGS sequence"/>
</dbReference>
<evidence type="ECO:0000256" key="4">
    <source>
        <dbReference type="ARBA" id="ARBA00022723"/>
    </source>
</evidence>
<keyword evidence="9" id="KW-1185">Reference proteome</keyword>
<evidence type="ECO:0000256" key="3">
    <source>
        <dbReference type="ARBA" id="ARBA00022617"/>
    </source>
</evidence>
<dbReference type="RefSeq" id="XP_031011883.1">
    <property type="nucleotide sequence ID" value="XM_031164096.1"/>
</dbReference>
<dbReference type="PANTHER" id="PTHR24304:SF2">
    <property type="entry name" value="24-HYDROXYCHOLESTEROL 7-ALPHA-HYDROXYLASE"/>
    <property type="match status" value="1"/>
</dbReference>
<dbReference type="InterPro" id="IPR036396">
    <property type="entry name" value="Cyt_P450_sf"/>
</dbReference>
<evidence type="ECO:0000256" key="6">
    <source>
        <dbReference type="ARBA" id="ARBA00023033"/>
    </source>
</evidence>
<dbReference type="InterPro" id="IPR050529">
    <property type="entry name" value="CYP450_sterol_14alpha_dmase"/>
</dbReference>
<keyword evidence="5 7" id="KW-0408">Iron</keyword>
<comment type="caution">
    <text evidence="8">The sequence shown here is derived from an EMBL/GenBank/DDBJ whole genome shotgun (WGS) entry which is preliminary data.</text>
</comment>
<proteinExistence type="inferred from homology"/>
<reference evidence="8 9" key="1">
    <citation type="submission" date="2018-06" db="EMBL/GenBank/DDBJ databases">
        <title>Fusarium incarnatum-equiseti species complex species 28.</title>
        <authorList>
            <person name="Gardiner D.M."/>
        </authorList>
    </citation>
    <scope>NUCLEOTIDE SEQUENCE [LARGE SCALE GENOMIC DNA]</scope>
    <source>
        <strain evidence="8 9">FIESC_28</strain>
    </source>
</reference>
<dbReference type="Gene3D" id="1.10.630.10">
    <property type="entry name" value="Cytochrome P450"/>
    <property type="match status" value="1"/>
</dbReference>
<dbReference type="GO" id="GO:0005506">
    <property type="term" value="F:iron ion binding"/>
    <property type="evidence" value="ECO:0007669"/>
    <property type="project" value="InterPro"/>
</dbReference>
<sequence>MTASTNTFFGKVLLQRVPEILVTFPIFEHHSWEIVFPLPDFLVSTGRKAKGAVIDDLASYFDLPQVERRDVAAFVLRGEDVMRENGIGSRDIAALQFKIFWGINGMTSILAFWLLARTVYTPNLLEELRAEVAPAFENGIDTGPDMEYLKTCPKLNATFYETLRVHGGASGFRRVVSDTTIAGYNFKTGSDVIMPYRQLHIDKEICVPAAETFDINRFIDNPKLATGKTFKPFGGGPALCYGRFLVRQMAPCFLATLVTRYDMEVVGDCPFPEMDHKVPQVGVIVPIMDQIPKIRVRQVTGG</sequence>
<comment type="similarity">
    <text evidence="2">Belongs to the cytochrome P450 family.</text>
</comment>
<accession>A0A366QWU7</accession>
<comment type="cofactor">
    <cofactor evidence="1 7">
        <name>heme</name>
        <dbReference type="ChEBI" id="CHEBI:30413"/>
    </cofactor>
</comment>
<name>A0A366QWU7_9HYPO</name>
<keyword evidence="6" id="KW-0503">Monooxygenase</keyword>
<dbReference type="AlphaFoldDB" id="A0A366QWU7"/>
<evidence type="ECO:0000256" key="7">
    <source>
        <dbReference type="PIRSR" id="PIRSR602403-1"/>
    </source>
</evidence>
<dbReference type="SUPFAM" id="SSF48264">
    <property type="entry name" value="Cytochrome P450"/>
    <property type="match status" value="1"/>
</dbReference>
<dbReference type="Pfam" id="PF00067">
    <property type="entry name" value="p450"/>
    <property type="match status" value="1"/>
</dbReference>
<keyword evidence="6" id="KW-0560">Oxidoreductase</keyword>
<dbReference type="PRINTS" id="PR00465">
    <property type="entry name" value="EP450IV"/>
</dbReference>
<dbReference type="InterPro" id="IPR001128">
    <property type="entry name" value="Cyt_P450"/>
</dbReference>
<dbReference type="InterPro" id="IPR002403">
    <property type="entry name" value="Cyt_P450_E_grp-IV"/>
</dbReference>